<protein>
    <recommendedName>
        <fullName evidence="3">Paraflagellar rod component</fullName>
    </recommendedName>
</protein>
<evidence type="ECO:0000313" key="2">
    <source>
        <dbReference type="Proteomes" id="UP000515908"/>
    </source>
</evidence>
<dbReference type="AlphaFoldDB" id="A0A7G2C3B0"/>
<dbReference type="VEuPathDB" id="TriTrypDB:ADEAN_000063400"/>
<proteinExistence type="predicted"/>
<reference evidence="1 2" key="1">
    <citation type="submission" date="2020-08" db="EMBL/GenBank/DDBJ databases">
        <authorList>
            <person name="Newling K."/>
            <person name="Davey J."/>
            <person name="Forrester S."/>
        </authorList>
    </citation>
    <scope>NUCLEOTIDE SEQUENCE [LARGE SCALE GENOMIC DNA]</scope>
    <source>
        <strain evidence="2">Crithidia deanei Carvalho (ATCC PRA-265)</strain>
    </source>
</reference>
<accession>A0A7G2C3B0</accession>
<keyword evidence="2" id="KW-1185">Reference proteome</keyword>
<evidence type="ECO:0008006" key="3">
    <source>
        <dbReference type="Google" id="ProtNLM"/>
    </source>
</evidence>
<dbReference type="EMBL" id="LR877145">
    <property type="protein sequence ID" value="CAD2213197.1"/>
    <property type="molecule type" value="Genomic_DNA"/>
</dbReference>
<sequence>MTSSSTSTPVTKEVTNITGHPIDVFVRRHPLHTHFLDEHQFNLLCYGVIVDKDERLVLVKLPAVFDSESRIAREGKTVKRFLPEGGAGTKTESPATPSEHNLIVYRVPETWEGGEEEEAVPLFRLVFRDESGDAANPMYRLKNVFVSHIRFYNIIGRLRNLETTSEKEDIIKTSQIIFLVDMWMLFLENMHAVWSPSTVSTVRGVGDTWRTTTMTSTTSSAPEVVREVVKLAVPFDANMQRSIRRIQVLKRDGEAVAKWRDGEYNPRHARDCPEEQTLLSESATCYRVLMKTARGAVSVTDTNEICVPMPETLEYSSPVVYSSPAAECLRVWLAKALTAAEVHDIHSLFLEIDPFILFSVCVGLMSDDKQVHLGLSANRPTTGDEVPVKEQKMEVLCKIIVETVVDFLLHSGVIWDVYIAPFDYEETDTSLLCSVLLEQYWEYLSEAATQKKVNASLSNAVEQTTALESTAPLSEEGDGNLVKMDTTRGGTVNTNGGTPNNEHYLSRNVVNRANSSGVRLSDAEMRELFVALAGSDRVTELPVGYLVDILRLKMDPQAQNQVAFLFPFGHPLTALDNCGIPTDERSVTNFVMKYATRQAPRGGVKNPSNTSLNYEEFAMMMLALARM</sequence>
<name>A0A7G2C3B0_9TRYP</name>
<dbReference type="Proteomes" id="UP000515908">
    <property type="component" value="Chromosome 01"/>
</dbReference>
<evidence type="ECO:0000313" key="1">
    <source>
        <dbReference type="EMBL" id="CAD2213197.1"/>
    </source>
</evidence>
<gene>
    <name evidence="1" type="ORF">ADEAN_000063400</name>
</gene>
<organism evidence="1 2">
    <name type="scientific">Angomonas deanei</name>
    <dbReference type="NCBI Taxonomy" id="59799"/>
    <lineage>
        <taxon>Eukaryota</taxon>
        <taxon>Discoba</taxon>
        <taxon>Euglenozoa</taxon>
        <taxon>Kinetoplastea</taxon>
        <taxon>Metakinetoplastina</taxon>
        <taxon>Trypanosomatida</taxon>
        <taxon>Trypanosomatidae</taxon>
        <taxon>Strigomonadinae</taxon>
        <taxon>Angomonas</taxon>
    </lineage>
</organism>
<dbReference type="OrthoDB" id="272564at2759"/>